<dbReference type="InterPro" id="IPR020846">
    <property type="entry name" value="MFS_dom"/>
</dbReference>
<feature type="transmembrane region" description="Helical" evidence="6">
    <location>
        <begin position="66"/>
        <end position="88"/>
    </location>
</feature>
<sequence>MPVPHSGDSSPAPVASGPPSHSSGGARRTGSAILLGTGLILIGLNLRPAVASVGPVLTDIQDDLGFSATAASLLTTIPVFAFGAFAFLTPLLSRRLGTHRLLGILMLVLTAGILLRLHPSLTALFAGTVLLGAAIAVGNVLLPPAIKQDFPHRAGLMMGLYSMVLFVGPAIASGATAPLAHAPGSDWRRALAIWALPALLAFALWLPQLRRGPRPRPISGAAGPPVPSRFRTLVTDPTALAVTAHMGLQSAGYYTFLTWTPALLQDAGVPAAEAGLMIAYSALPAILASLAAPVVAARMRRGWVLVVLTVAVTGTGLLGLLLAPAAGGYAWLTLLGLGQGAAIGLALSYIVGRSADAQQAAGLSTMAQGSGYVIAGLGPLGFGAVHSLTGGWAAPLAVLLLALVLQLVAGILASQDVVVGERRKRAAS</sequence>
<dbReference type="SUPFAM" id="SSF103473">
    <property type="entry name" value="MFS general substrate transporter"/>
    <property type="match status" value="1"/>
</dbReference>
<dbReference type="EMBL" id="BAAAPZ010000019">
    <property type="protein sequence ID" value="GAA2105871.1"/>
    <property type="molecule type" value="Genomic_DNA"/>
</dbReference>
<dbReference type="PANTHER" id="PTHR23523">
    <property type="match status" value="1"/>
</dbReference>
<dbReference type="InterPro" id="IPR011701">
    <property type="entry name" value="MFS"/>
</dbReference>
<protein>
    <submittedName>
        <fullName evidence="8">MFS transporter</fullName>
    </submittedName>
</protein>
<feature type="transmembrane region" description="Helical" evidence="6">
    <location>
        <begin position="277"/>
        <end position="296"/>
    </location>
</feature>
<keyword evidence="9" id="KW-1185">Reference proteome</keyword>
<evidence type="ECO:0000256" key="2">
    <source>
        <dbReference type="ARBA" id="ARBA00022692"/>
    </source>
</evidence>
<keyword evidence="4 6" id="KW-0472">Membrane</keyword>
<dbReference type="Gene3D" id="1.20.1250.20">
    <property type="entry name" value="MFS general substrate transporter like domains"/>
    <property type="match status" value="1"/>
</dbReference>
<feature type="transmembrane region" description="Helical" evidence="6">
    <location>
        <begin position="187"/>
        <end position="206"/>
    </location>
</feature>
<feature type="compositionally biased region" description="Low complexity" evidence="5">
    <location>
        <begin position="1"/>
        <end position="26"/>
    </location>
</feature>
<dbReference type="Proteomes" id="UP001500984">
    <property type="component" value="Unassembled WGS sequence"/>
</dbReference>
<name>A0ABP5IWX0_9MICO</name>
<accession>A0ABP5IWX0</accession>
<feature type="transmembrane region" description="Helical" evidence="6">
    <location>
        <begin position="363"/>
        <end position="386"/>
    </location>
</feature>
<comment type="caution">
    <text evidence="8">The sequence shown here is derived from an EMBL/GenBank/DDBJ whole genome shotgun (WGS) entry which is preliminary data.</text>
</comment>
<evidence type="ECO:0000256" key="1">
    <source>
        <dbReference type="ARBA" id="ARBA00004651"/>
    </source>
</evidence>
<dbReference type="InterPro" id="IPR036259">
    <property type="entry name" value="MFS_trans_sf"/>
</dbReference>
<reference evidence="9" key="1">
    <citation type="journal article" date="2019" name="Int. J. Syst. Evol. Microbiol.">
        <title>The Global Catalogue of Microorganisms (GCM) 10K type strain sequencing project: providing services to taxonomists for standard genome sequencing and annotation.</title>
        <authorList>
            <consortium name="The Broad Institute Genomics Platform"/>
            <consortium name="The Broad Institute Genome Sequencing Center for Infectious Disease"/>
            <person name="Wu L."/>
            <person name="Ma J."/>
        </authorList>
    </citation>
    <scope>NUCLEOTIDE SEQUENCE [LARGE SCALE GENOMIC DNA]</scope>
    <source>
        <strain evidence="9">JCM 15900</strain>
    </source>
</reference>
<dbReference type="RefSeq" id="WP_344338427.1">
    <property type="nucleotide sequence ID" value="NZ_BAAAPZ010000019.1"/>
</dbReference>
<feature type="transmembrane region" description="Helical" evidence="6">
    <location>
        <begin position="329"/>
        <end position="351"/>
    </location>
</feature>
<dbReference type="InterPro" id="IPR052524">
    <property type="entry name" value="MFS_Cyanate_Porter"/>
</dbReference>
<evidence type="ECO:0000256" key="5">
    <source>
        <dbReference type="SAM" id="MobiDB-lite"/>
    </source>
</evidence>
<feature type="transmembrane region" description="Helical" evidence="6">
    <location>
        <begin position="392"/>
        <end position="414"/>
    </location>
</feature>
<evidence type="ECO:0000313" key="9">
    <source>
        <dbReference type="Proteomes" id="UP001500984"/>
    </source>
</evidence>
<evidence type="ECO:0000256" key="4">
    <source>
        <dbReference type="ARBA" id="ARBA00023136"/>
    </source>
</evidence>
<dbReference type="PANTHER" id="PTHR23523:SF2">
    <property type="entry name" value="2-NITROIMIDAZOLE TRANSPORTER"/>
    <property type="match status" value="1"/>
</dbReference>
<comment type="subcellular location">
    <subcellularLocation>
        <location evidence="1">Cell membrane</location>
        <topology evidence="1">Multi-pass membrane protein</topology>
    </subcellularLocation>
</comment>
<feature type="region of interest" description="Disordered" evidence="5">
    <location>
        <begin position="1"/>
        <end position="27"/>
    </location>
</feature>
<keyword evidence="3 6" id="KW-1133">Transmembrane helix</keyword>
<evidence type="ECO:0000259" key="7">
    <source>
        <dbReference type="PROSITE" id="PS50850"/>
    </source>
</evidence>
<feature type="transmembrane region" description="Helical" evidence="6">
    <location>
        <begin position="238"/>
        <end position="257"/>
    </location>
</feature>
<organism evidence="8 9">
    <name type="scientific">Brevibacterium salitolerans</name>
    <dbReference type="NCBI Taxonomy" id="1403566"/>
    <lineage>
        <taxon>Bacteria</taxon>
        <taxon>Bacillati</taxon>
        <taxon>Actinomycetota</taxon>
        <taxon>Actinomycetes</taxon>
        <taxon>Micrococcales</taxon>
        <taxon>Brevibacteriaceae</taxon>
        <taxon>Brevibacterium</taxon>
    </lineage>
</organism>
<feature type="transmembrane region" description="Helical" evidence="6">
    <location>
        <begin position="154"/>
        <end position="175"/>
    </location>
</feature>
<keyword evidence="2 6" id="KW-0812">Transmembrane</keyword>
<evidence type="ECO:0000313" key="8">
    <source>
        <dbReference type="EMBL" id="GAA2105871.1"/>
    </source>
</evidence>
<evidence type="ECO:0000256" key="6">
    <source>
        <dbReference type="SAM" id="Phobius"/>
    </source>
</evidence>
<feature type="transmembrane region" description="Helical" evidence="6">
    <location>
        <begin position="123"/>
        <end position="142"/>
    </location>
</feature>
<evidence type="ECO:0000256" key="3">
    <source>
        <dbReference type="ARBA" id="ARBA00022989"/>
    </source>
</evidence>
<gene>
    <name evidence="8" type="ORF">GCM10009823_31560</name>
</gene>
<dbReference type="PROSITE" id="PS50850">
    <property type="entry name" value="MFS"/>
    <property type="match status" value="1"/>
</dbReference>
<feature type="transmembrane region" description="Helical" evidence="6">
    <location>
        <begin position="29"/>
        <end position="46"/>
    </location>
</feature>
<feature type="transmembrane region" description="Helical" evidence="6">
    <location>
        <begin position="100"/>
        <end position="117"/>
    </location>
</feature>
<proteinExistence type="predicted"/>
<feature type="transmembrane region" description="Helical" evidence="6">
    <location>
        <begin position="303"/>
        <end position="323"/>
    </location>
</feature>
<feature type="domain" description="Major facilitator superfamily (MFS) profile" evidence="7">
    <location>
        <begin position="31"/>
        <end position="418"/>
    </location>
</feature>
<dbReference type="Pfam" id="PF07690">
    <property type="entry name" value="MFS_1"/>
    <property type="match status" value="1"/>
</dbReference>